<dbReference type="EMBL" id="CAAALY010016357">
    <property type="protein sequence ID" value="VEL12951.1"/>
    <property type="molecule type" value="Genomic_DNA"/>
</dbReference>
<name>A0A3S4ZJ82_9PLAT</name>
<keyword evidence="3" id="KW-1185">Reference proteome</keyword>
<reference evidence="2" key="1">
    <citation type="submission" date="2018-11" db="EMBL/GenBank/DDBJ databases">
        <authorList>
            <consortium name="Pathogen Informatics"/>
        </authorList>
    </citation>
    <scope>NUCLEOTIDE SEQUENCE</scope>
</reference>
<dbReference type="Proteomes" id="UP000784294">
    <property type="component" value="Unassembled WGS sequence"/>
</dbReference>
<organism evidence="2 3">
    <name type="scientific">Protopolystoma xenopodis</name>
    <dbReference type="NCBI Taxonomy" id="117903"/>
    <lineage>
        <taxon>Eukaryota</taxon>
        <taxon>Metazoa</taxon>
        <taxon>Spiralia</taxon>
        <taxon>Lophotrochozoa</taxon>
        <taxon>Platyhelminthes</taxon>
        <taxon>Monogenea</taxon>
        <taxon>Polyopisthocotylea</taxon>
        <taxon>Polystomatidea</taxon>
        <taxon>Polystomatidae</taxon>
        <taxon>Protopolystoma</taxon>
    </lineage>
</organism>
<evidence type="ECO:0000256" key="1">
    <source>
        <dbReference type="SAM" id="MobiDB-lite"/>
    </source>
</evidence>
<comment type="caution">
    <text evidence="2">The sequence shown here is derived from an EMBL/GenBank/DDBJ whole genome shotgun (WGS) entry which is preliminary data.</text>
</comment>
<dbReference type="AlphaFoldDB" id="A0A3S4ZJ82"/>
<gene>
    <name evidence="2" type="ORF">PXEA_LOCUS6391</name>
</gene>
<proteinExistence type="predicted"/>
<sequence length="167" mass="18952">MVPTPPRPCKPRVSLQNAPVPRKTGRRQEHARGWSEKCCSRGGAQCAGHRRLAGDKVVTPWRLSLQTIRQNACRAIDLTCLNDEFVAWRGEWQHSLMMSITTPATHFENVPSRLSDAGDHDNYYGRRLRTRCVLPSRLDNKTKLRQGGQPTFLLYEMSARGPRSVSK</sequence>
<evidence type="ECO:0000313" key="2">
    <source>
        <dbReference type="EMBL" id="VEL12951.1"/>
    </source>
</evidence>
<accession>A0A3S4ZJ82</accession>
<protein>
    <submittedName>
        <fullName evidence="2">Uncharacterized protein</fullName>
    </submittedName>
</protein>
<feature type="region of interest" description="Disordered" evidence="1">
    <location>
        <begin position="1"/>
        <end position="32"/>
    </location>
</feature>
<evidence type="ECO:0000313" key="3">
    <source>
        <dbReference type="Proteomes" id="UP000784294"/>
    </source>
</evidence>